<protein>
    <submittedName>
        <fullName evidence="1">Uncharacterized protein</fullName>
    </submittedName>
</protein>
<dbReference type="EMBL" id="CP007144">
    <property type="protein sequence ID" value="AHJ95409.1"/>
    <property type="molecule type" value="Genomic_DNA"/>
</dbReference>
<proteinExistence type="predicted"/>
<gene>
    <name evidence="1" type="ORF">Hsw_PA0076</name>
</gene>
<evidence type="ECO:0000313" key="1">
    <source>
        <dbReference type="EMBL" id="AHJ95409.1"/>
    </source>
</evidence>
<organism evidence="1 2">
    <name type="scientific">Hymenobacter swuensis DY53</name>
    <dbReference type="NCBI Taxonomy" id="1227739"/>
    <lineage>
        <taxon>Bacteria</taxon>
        <taxon>Pseudomonadati</taxon>
        <taxon>Bacteroidota</taxon>
        <taxon>Cytophagia</taxon>
        <taxon>Cytophagales</taxon>
        <taxon>Hymenobacteraceae</taxon>
        <taxon>Hymenobacter</taxon>
    </lineage>
</organism>
<keyword evidence="2" id="KW-1185">Reference proteome</keyword>
<evidence type="ECO:0000313" key="2">
    <source>
        <dbReference type="Proteomes" id="UP000019423"/>
    </source>
</evidence>
<geneLocation type="plasmid" evidence="1 2">
    <name>pHsw1</name>
</geneLocation>
<dbReference type="HOGENOM" id="CLU_2843922_0_0_10"/>
<accession>W8EQJ5</accession>
<keyword evidence="1" id="KW-0614">Plasmid</keyword>
<dbReference type="KEGG" id="hsw:Hsw_PA0076"/>
<reference evidence="1 2" key="1">
    <citation type="submission" date="2014-01" db="EMBL/GenBank/DDBJ databases">
        <title>Complete sequence of plasmid1 of ionizing-radiation resistance bacterium Hymenobacter swuensis DY53.</title>
        <authorList>
            <person name="Jung J.-H."/>
            <person name="Jeong S.-W."/>
            <person name="Joe M.-H."/>
            <person name="Cho y.-j."/>
            <person name="Kim M.-K."/>
            <person name="Lim S.-Y."/>
        </authorList>
    </citation>
    <scope>NUCLEOTIDE SEQUENCE [LARGE SCALE GENOMIC DNA]</scope>
    <source>
        <strain evidence="1 2">DY53</strain>
        <plasmid evidence="1 2">pHsw1</plasmid>
    </source>
</reference>
<dbReference type="PATRIC" id="fig|1227739.3.peg.107"/>
<sequence>MDDSRYQLTYLADGEEDTNRYFTADYADFKQAFTQFTNDLTVALQQQYNISLDNILQGLSIPRRC</sequence>
<dbReference type="AlphaFoldDB" id="W8EQJ5"/>
<dbReference type="Proteomes" id="UP000019423">
    <property type="component" value="Plasmid pHsw1"/>
</dbReference>
<name>W8EQJ5_9BACT</name>